<comment type="PTM">
    <text evidence="15">Phosphorylated.</text>
</comment>
<evidence type="ECO:0000256" key="11">
    <source>
        <dbReference type="ARBA" id="ARBA00023235"/>
    </source>
</evidence>
<keyword evidence="10 15" id="KW-0238">DNA-binding</keyword>
<protein>
    <recommendedName>
        <fullName evidence="15 16">Replication protein E1</fullName>
        <ecNumber evidence="15 16">5.6.2.4</ecNumber>
    </recommendedName>
    <alternativeName>
        <fullName evidence="15">ATP-dependent helicase E1</fullName>
    </alternativeName>
    <alternativeName>
        <fullName evidence="15">DNA 3'-5' helicase E1</fullName>
    </alternativeName>
</protein>
<feature type="short sequence motif" description="Nuclear localization signal" evidence="15">
    <location>
        <begin position="83"/>
        <end position="85"/>
    </location>
</feature>
<comment type="catalytic activity">
    <reaction evidence="12 15">
        <text>Couples ATP hydrolysis with the unwinding of duplex DNA by translocating in the 3'-5' direction.</text>
        <dbReference type="EC" id="5.6.2.4"/>
    </reaction>
</comment>
<keyword evidence="11 15" id="KW-0413">Isomerase</keyword>
<keyword evidence="7 15" id="KW-0378">Hydrolase</keyword>
<dbReference type="Proteomes" id="UP000169932">
    <property type="component" value="Segment"/>
</dbReference>
<keyword evidence="15" id="KW-0832">Ubl conjugation</keyword>
<dbReference type="EMBL" id="KT698168">
    <property type="protein sequence ID" value="ANA05279.1"/>
    <property type="molecule type" value="Genomic_DNA"/>
</dbReference>
<dbReference type="HAMAP" id="MF_04000">
    <property type="entry name" value="PPV_E1"/>
    <property type="match status" value="1"/>
</dbReference>
<keyword evidence="8 15" id="KW-0347">Helicase</keyword>
<organism evidence="19 20">
    <name type="scientific">Human papillomavirus 158</name>
    <dbReference type="NCBI Taxonomy" id="2259343"/>
    <lineage>
        <taxon>Viruses</taxon>
        <taxon>Monodnaviria</taxon>
        <taxon>Shotokuvirae</taxon>
        <taxon>Cossaviricota</taxon>
        <taxon>Papovaviricetes</taxon>
        <taxon>Zurhausenvirales</taxon>
        <taxon>Papillomaviridae</taxon>
        <taxon>Firstpapillomavirinae</taxon>
        <taxon>Gammapapillomavirus</taxon>
        <taxon>Gammapapillomavirus 12</taxon>
    </lineage>
</organism>
<feature type="domain" description="SF3 helicase" evidence="18">
    <location>
        <begin position="403"/>
        <end position="553"/>
    </location>
</feature>
<dbReference type="GO" id="GO:0042025">
    <property type="term" value="C:host cell nucleus"/>
    <property type="evidence" value="ECO:0007669"/>
    <property type="project" value="UniProtKB-SubCell"/>
</dbReference>
<evidence type="ECO:0000256" key="12">
    <source>
        <dbReference type="ARBA" id="ARBA00034617"/>
    </source>
</evidence>
<evidence type="ECO:0000256" key="14">
    <source>
        <dbReference type="ARBA" id="ARBA00093297"/>
    </source>
</evidence>
<dbReference type="GO" id="GO:0003677">
    <property type="term" value="F:DNA binding"/>
    <property type="evidence" value="ECO:0007669"/>
    <property type="project" value="UniProtKB-UniRule"/>
</dbReference>
<evidence type="ECO:0000256" key="3">
    <source>
        <dbReference type="ARBA" id="ARBA00022553"/>
    </source>
</evidence>
<evidence type="ECO:0000313" key="20">
    <source>
        <dbReference type="Proteomes" id="UP000169932"/>
    </source>
</evidence>
<evidence type="ECO:0000256" key="16">
    <source>
        <dbReference type="PIRNR" id="PIRNR003383"/>
    </source>
</evidence>
<name>A0A166FKE6_9PAPI</name>
<evidence type="ECO:0000256" key="4">
    <source>
        <dbReference type="ARBA" id="ARBA00022562"/>
    </source>
</evidence>
<dbReference type="Gene3D" id="3.40.50.300">
    <property type="entry name" value="P-loop containing nucleotide triphosphate hydrolases"/>
    <property type="match status" value="1"/>
</dbReference>
<dbReference type="InterPro" id="IPR016393">
    <property type="entry name" value="Rep_E1_papillomaV"/>
</dbReference>
<dbReference type="SUPFAM" id="SSF55464">
    <property type="entry name" value="Origin of replication-binding domain, RBD-like"/>
    <property type="match status" value="1"/>
</dbReference>
<dbReference type="InterPro" id="IPR027417">
    <property type="entry name" value="P-loop_NTPase"/>
</dbReference>
<feature type="modified residue" description="Phosphoserine; by host" evidence="15">
    <location>
        <position position="98"/>
    </location>
</feature>
<feature type="cross-link" description="Glycyl lysine isopeptide (Lys-Gly) (interchain with G-Cter in SUMO)" evidence="15">
    <location>
        <position position="510"/>
    </location>
</feature>
<dbReference type="PIRSF" id="PIRSF003383">
    <property type="entry name" value="Rep_E1_papillomaV"/>
    <property type="match status" value="1"/>
</dbReference>
<comment type="function">
    <text evidence="14 15">ATP-dependent DNA 3'-5' helicase required for initiation of viral DNA replication. It forms a complex with the viral E2 protein. The E1-E2 complex binds to the replication origin which contains binding sites for both proteins. During the initial step, a dimer of E1 interacts with a dimer of protein E2 leading to a complex that binds the viral origin of replication with high specificity. Then, a second dimer of E1 displaces the E2 dimer in an ATP-dependent manner to form the E1 tetramer. Following this, two E1 monomers are added to each half of the site, which results in the formation of two E1 trimers on the viral ori. Subsequently, two hexamers will be created. The double hexamer acts as a bi-directional helicase machinery and unwinds the viral DNA and then recruits the host DNA polymerase to start replication.</text>
</comment>
<keyword evidence="2 15" id="KW-0244">Early protein</keyword>
<feature type="binding site" evidence="15">
    <location>
        <begin position="429"/>
        <end position="436"/>
    </location>
    <ligand>
        <name>ATP</name>
        <dbReference type="ChEBI" id="CHEBI:30616"/>
    </ligand>
</feature>
<comment type="caution">
    <text evidence="15">Lacks conserved residue(s) required for the propagation of feature annotation.</text>
</comment>
<proteinExistence type="inferred from homology"/>
<dbReference type="InterPro" id="IPR046935">
    <property type="entry name" value="PPV_E1_DBD_sf"/>
</dbReference>
<evidence type="ECO:0000256" key="9">
    <source>
        <dbReference type="ARBA" id="ARBA00022840"/>
    </source>
</evidence>
<keyword evidence="6 15" id="KW-0547">Nucleotide-binding</keyword>
<evidence type="ECO:0000256" key="15">
    <source>
        <dbReference type="HAMAP-Rule" id="MF_04000"/>
    </source>
</evidence>
<dbReference type="SUPFAM" id="SSF52540">
    <property type="entry name" value="P-loop containing nucleoside triphosphate hydrolases"/>
    <property type="match status" value="1"/>
</dbReference>
<dbReference type="InterPro" id="IPR037102">
    <property type="entry name" value="Znf_lg_T-Ag_D1_dom_sf"/>
</dbReference>
<feature type="modified residue" description="Phosphoserine; by host" evidence="15">
    <location>
        <position position="89"/>
    </location>
</feature>
<comment type="subcellular location">
    <subcellularLocation>
        <location evidence="1 15">Host nucleus</location>
    </subcellularLocation>
</comment>
<evidence type="ECO:0000256" key="5">
    <source>
        <dbReference type="ARBA" id="ARBA00022705"/>
    </source>
</evidence>
<feature type="short sequence motif" description="Nuclear export signal" evidence="15">
    <location>
        <begin position="97"/>
        <end position="106"/>
    </location>
</feature>
<dbReference type="GO" id="GO:0016887">
    <property type="term" value="F:ATP hydrolysis activity"/>
    <property type="evidence" value="ECO:0007669"/>
    <property type="project" value="RHEA"/>
</dbReference>
<keyword evidence="3 15" id="KW-0597">Phosphoprotein</keyword>
<dbReference type="Gene3D" id="1.10.10.510">
    <property type="entry name" value="Zinc finger, large T-antigen D1 domain"/>
    <property type="match status" value="1"/>
</dbReference>
<comment type="subunit">
    <text evidence="15">Can form hexamers. Interacts with E2 protein; this interaction increases E1 DNA binding specificity. Interacts with host DNA polymerase subunit POLA2. Interacts with host single stranded DNA-binding protein RPA1. Interacts with host TOP1; this interaction stimulates the enzymatic activity of TOP1.</text>
</comment>
<keyword evidence="4 15" id="KW-1048">Host nucleus</keyword>
<evidence type="ECO:0000256" key="2">
    <source>
        <dbReference type="ARBA" id="ARBA00022518"/>
    </source>
</evidence>
<sequence>MGDHKGTNSLNRVEDSDWFFVEEAECNDDVDNADTFDELFETSTNESNVSNLINDEEVEQGNSLELFNAQVTLESNCAVAALKRKYIKSPQQTVADLSPQLQAVRITPERVSKRRLFQDSGFEEDEAENLHAQVEGRHVIDQNGGDISLEVLQSSNRRAILLAKFKDWFGVSYNEITRAFRSDKSCTDHWIVVVFKAAVEVLESSKIILQQHCNYLQVNVFGFSALYLLNFKSGKSRETVHNLFVSLLNVQTLQLLADPPKCRSMPTALYFYKKTMLRECYVFGKTPDWITKQTLVNHQIASTAESFNFSEMVQWAYDNDYVEDCEIAYYYALHAETDANAEAYLKSNNQVNYVKNCSAMVRMYKRFEMKEMTMSEWIFKCCKKCEEQGDWKPIAQFLKFQQVNILAFLVALKQFLKGTPKKNCLLIHGPPDTGKSMFCYSLVTFLRGKVVSYVNRTSQFWLQPLKDGKIGMIDDATYVCWTYIDQNLRTALDGNVVSLDVKHKAPQQLKLPPLLVSSNVDVLADQSLKYLHSRIQSFKFPNKIPISENGTPLFTFTDATWKCFFEKLEKQLDLQRPEEENNGDSSRAFRCTARRDSETH</sequence>
<evidence type="ECO:0000256" key="17">
    <source>
        <dbReference type="SAM" id="MobiDB-lite"/>
    </source>
</evidence>
<dbReference type="InterPro" id="IPR014015">
    <property type="entry name" value="Helicase_SF3_DNA-vir"/>
</dbReference>
<dbReference type="Gene3D" id="3.40.1310.10">
    <property type="match status" value="1"/>
</dbReference>
<comment type="PTM">
    <text evidence="15">Sumoylated.</text>
</comment>
<keyword evidence="5 15" id="KW-0235">DNA replication</keyword>
<dbReference type="Pfam" id="PF20450">
    <property type="entry name" value="PPV_E1_DBD"/>
    <property type="match status" value="1"/>
</dbReference>
<dbReference type="InterPro" id="IPR014000">
    <property type="entry name" value="PPV_DNA_helicase_E1_N"/>
</dbReference>
<reference evidence="19 20" key="1">
    <citation type="journal article" date="2016" name="Infect. Genet. Evol.">
        <title>Characterization of novel human papillomavirus types 157, 158 and 205 from healthy skin and recombination analysis in genus ?-Papillomavirus.</title>
        <authorList>
            <person name="Bolatti E.M."/>
            <person name="Chouhy D."/>
            <person name="Casal P.E."/>
            <person name="Perez G.R."/>
            <person name="Stella E.J."/>
            <person name="Sanchez A."/>
            <person name="Gorosito M."/>
            <person name="Bussy R.F."/>
            <person name="Giri A.A."/>
        </authorList>
    </citation>
    <scope>NUCLEOTIDE SEQUENCE [LARGE SCALE GENOMIC DNA]</scope>
    <source>
        <strain evidence="19">GC23</strain>
    </source>
</reference>
<evidence type="ECO:0000256" key="7">
    <source>
        <dbReference type="ARBA" id="ARBA00022801"/>
    </source>
</evidence>
<comment type="function">
    <text evidence="16">ATP-dependent DNA helicase required for initiation of viral DNA replication. It forms a complex with the viral E2 protein. The E1-E2 complex binds to the replication origin which contains binding sites for both proteins.</text>
</comment>
<dbReference type="GO" id="GO:0005524">
    <property type="term" value="F:ATP binding"/>
    <property type="evidence" value="ECO:0007669"/>
    <property type="project" value="UniProtKB-UniRule"/>
</dbReference>
<dbReference type="EC" id="5.6.2.4" evidence="15 16"/>
<keyword evidence="9 15" id="KW-0067">ATP-binding</keyword>
<dbReference type="Pfam" id="PF00524">
    <property type="entry name" value="PPV_E1_N"/>
    <property type="match status" value="1"/>
</dbReference>
<comment type="similarity">
    <text evidence="15 16">Belongs to the papillomaviridae E1 protein family.</text>
</comment>
<gene>
    <name evidence="15" type="primary">E1</name>
</gene>
<dbReference type="InterPro" id="IPR046832">
    <property type="entry name" value="PPV_E1_DBD"/>
</dbReference>
<evidence type="ECO:0000256" key="1">
    <source>
        <dbReference type="ARBA" id="ARBA00004147"/>
    </source>
</evidence>
<dbReference type="InterPro" id="IPR001177">
    <property type="entry name" value="PPV_DNA_helicase_E1_C"/>
</dbReference>
<dbReference type="PROSITE" id="PS51206">
    <property type="entry name" value="SF3_HELICASE_1"/>
    <property type="match status" value="1"/>
</dbReference>
<evidence type="ECO:0000259" key="18">
    <source>
        <dbReference type="PROSITE" id="PS51206"/>
    </source>
</evidence>
<evidence type="ECO:0000256" key="6">
    <source>
        <dbReference type="ARBA" id="ARBA00022741"/>
    </source>
</evidence>
<comment type="catalytic activity">
    <reaction evidence="13 15 16">
        <text>ATP + H2O = ADP + phosphate + H(+)</text>
        <dbReference type="Rhea" id="RHEA:13065"/>
        <dbReference type="ChEBI" id="CHEBI:15377"/>
        <dbReference type="ChEBI" id="CHEBI:15378"/>
        <dbReference type="ChEBI" id="CHEBI:30616"/>
        <dbReference type="ChEBI" id="CHEBI:43474"/>
        <dbReference type="ChEBI" id="CHEBI:456216"/>
        <dbReference type="EC" id="5.6.2.4"/>
    </reaction>
</comment>
<evidence type="ECO:0000256" key="13">
    <source>
        <dbReference type="ARBA" id="ARBA00048988"/>
    </source>
</evidence>
<dbReference type="Pfam" id="PF00519">
    <property type="entry name" value="PPV_E1_C"/>
    <property type="match status" value="1"/>
</dbReference>
<evidence type="ECO:0000313" key="19">
    <source>
        <dbReference type="EMBL" id="ANA05279.1"/>
    </source>
</evidence>
<accession>A0A166FKE6</accession>
<dbReference type="GO" id="GO:0006260">
    <property type="term" value="P:DNA replication"/>
    <property type="evidence" value="ECO:0007669"/>
    <property type="project" value="UniProtKB-UniRule"/>
</dbReference>
<evidence type="ECO:0000256" key="10">
    <source>
        <dbReference type="ARBA" id="ARBA00023125"/>
    </source>
</evidence>
<feature type="region of interest" description="Disordered" evidence="17">
    <location>
        <begin position="575"/>
        <end position="600"/>
    </location>
</feature>
<evidence type="ECO:0000256" key="8">
    <source>
        <dbReference type="ARBA" id="ARBA00022806"/>
    </source>
</evidence>
<keyword evidence="15" id="KW-1017">Isopeptide bond</keyword>
<dbReference type="GO" id="GO:0043138">
    <property type="term" value="F:3'-5' DNA helicase activity"/>
    <property type="evidence" value="ECO:0007669"/>
    <property type="project" value="UniProtKB-UniRule"/>
</dbReference>